<dbReference type="Gene3D" id="1.20.1740.10">
    <property type="entry name" value="Amino acid/polyamine transporter I"/>
    <property type="match status" value="1"/>
</dbReference>
<dbReference type="Proteomes" id="UP000612055">
    <property type="component" value="Unassembled WGS sequence"/>
</dbReference>
<evidence type="ECO:0000256" key="5">
    <source>
        <dbReference type="ARBA" id="ARBA00023136"/>
    </source>
</evidence>
<feature type="transmembrane region" description="Helical" evidence="7">
    <location>
        <begin position="442"/>
        <end position="467"/>
    </location>
</feature>
<feature type="region of interest" description="Disordered" evidence="6">
    <location>
        <begin position="530"/>
        <end position="597"/>
    </location>
</feature>
<feature type="signal peptide" evidence="8">
    <location>
        <begin position="1"/>
        <end position="24"/>
    </location>
</feature>
<evidence type="ECO:0000256" key="2">
    <source>
        <dbReference type="ARBA" id="ARBA00022448"/>
    </source>
</evidence>
<dbReference type="Pfam" id="PF13520">
    <property type="entry name" value="AA_permease_2"/>
    <property type="match status" value="1"/>
</dbReference>
<dbReference type="InterPro" id="IPR002293">
    <property type="entry name" value="AA/rel_permease1"/>
</dbReference>
<dbReference type="PANTHER" id="PTHR45649:SF26">
    <property type="entry name" value="OS04G0435100 PROTEIN"/>
    <property type="match status" value="1"/>
</dbReference>
<evidence type="ECO:0000256" key="8">
    <source>
        <dbReference type="SAM" id="SignalP"/>
    </source>
</evidence>
<organism evidence="9 10">
    <name type="scientific">Edaphochlamys debaryana</name>
    <dbReference type="NCBI Taxonomy" id="47281"/>
    <lineage>
        <taxon>Eukaryota</taxon>
        <taxon>Viridiplantae</taxon>
        <taxon>Chlorophyta</taxon>
        <taxon>core chlorophytes</taxon>
        <taxon>Chlorophyceae</taxon>
        <taxon>CS clade</taxon>
        <taxon>Chlamydomonadales</taxon>
        <taxon>Chlamydomonadales incertae sedis</taxon>
        <taxon>Edaphochlamys</taxon>
    </lineage>
</organism>
<comment type="caution">
    <text evidence="9">The sequence shown here is derived from an EMBL/GenBank/DDBJ whole genome shotgun (WGS) entry which is preliminary data.</text>
</comment>
<feature type="transmembrane region" description="Helical" evidence="7">
    <location>
        <begin position="116"/>
        <end position="140"/>
    </location>
</feature>
<dbReference type="OrthoDB" id="3257095at2759"/>
<feature type="region of interest" description="Disordered" evidence="6">
    <location>
        <begin position="475"/>
        <end position="507"/>
    </location>
</feature>
<keyword evidence="10" id="KW-1185">Reference proteome</keyword>
<name>A0A835YJK3_9CHLO</name>
<feature type="transmembrane region" description="Helical" evidence="7">
    <location>
        <begin position="50"/>
        <end position="71"/>
    </location>
</feature>
<keyword evidence="2" id="KW-0813">Transport</keyword>
<evidence type="ECO:0000256" key="1">
    <source>
        <dbReference type="ARBA" id="ARBA00004141"/>
    </source>
</evidence>
<evidence type="ECO:0000313" key="9">
    <source>
        <dbReference type="EMBL" id="KAG2499760.1"/>
    </source>
</evidence>
<feature type="transmembrane region" description="Helical" evidence="7">
    <location>
        <begin position="409"/>
        <end position="430"/>
    </location>
</feature>
<feature type="transmembrane region" description="Helical" evidence="7">
    <location>
        <begin position="146"/>
        <end position="163"/>
    </location>
</feature>
<evidence type="ECO:0000256" key="7">
    <source>
        <dbReference type="SAM" id="Phobius"/>
    </source>
</evidence>
<protein>
    <submittedName>
        <fullName evidence="9">Uncharacterized protein</fullName>
    </submittedName>
</protein>
<dbReference type="AlphaFoldDB" id="A0A835YJK3"/>
<dbReference type="EMBL" id="JAEHOE010000005">
    <property type="protein sequence ID" value="KAG2499760.1"/>
    <property type="molecule type" value="Genomic_DNA"/>
</dbReference>
<proteinExistence type="predicted"/>
<evidence type="ECO:0000256" key="4">
    <source>
        <dbReference type="ARBA" id="ARBA00022989"/>
    </source>
</evidence>
<accession>A0A835YJK3</accession>
<sequence>MWGMPTVTCLSLMVAASLAEMASAYPTSGAVYYWSWALAPRRCKALACWISGWVLVLGQASFTAANAKILVDLITCFARMGGGKPGGGDHGHGFDEADVTLLPLLQGYEISAGGQLGIYLGALVLAAAASSTPVDVMAYFTSLATLWNVLALGALCVALLAIARTHQSAREVFFGWNAGTEEFTGITSASYNAVLGLMMSKYAFLGFDACAHISEETHHADLNAPRGMMASALFAGTGAYLYVGTLCALTTSWRALVDPAQAVESGGEQPVAQLFWNVHKETYGNGRGGLALLSIPLVASALCTYQCLSANARMLFAFSRDGAIPFHKYVAHVERRTQAPLAGVWVMAALAALIGTPMFFVSAYVNTVETMSVVNTYLAYGIPILCKLCSSHGAFIPGPFSLGRSLSRVFNVVALAWIGVVAVVFSLPVHRPVTPGNMNWNAAGTLVVVLGSLAAYYCPVVGGCHWFTGPRPNLGQFDEDQPRAPAAADDQLAAQQRKRAERQPLPRHLLARADSGARAAVAAVAAAAAAASGQDRTQPEGQGPKIPPMAAPAAEGALARIDSSRLGSPAGGSVTGPPPPPSLFQLHPPSSGPGRGP</sequence>
<evidence type="ECO:0000256" key="3">
    <source>
        <dbReference type="ARBA" id="ARBA00022692"/>
    </source>
</evidence>
<gene>
    <name evidence="9" type="ORF">HYH03_002057</name>
</gene>
<dbReference type="PANTHER" id="PTHR45649">
    <property type="entry name" value="AMINO-ACID PERMEASE BAT1"/>
    <property type="match status" value="1"/>
</dbReference>
<feature type="compositionally biased region" description="Low complexity" evidence="6">
    <location>
        <begin position="483"/>
        <end position="495"/>
    </location>
</feature>
<keyword evidence="8" id="KW-0732">Signal</keyword>
<evidence type="ECO:0000313" key="10">
    <source>
        <dbReference type="Proteomes" id="UP000612055"/>
    </source>
</evidence>
<reference evidence="9" key="1">
    <citation type="journal article" date="2020" name="bioRxiv">
        <title>Comparative genomics of Chlamydomonas.</title>
        <authorList>
            <person name="Craig R.J."/>
            <person name="Hasan A.R."/>
            <person name="Ness R.W."/>
            <person name="Keightley P.D."/>
        </authorList>
    </citation>
    <scope>NUCLEOTIDE SEQUENCE</scope>
    <source>
        <strain evidence="9">CCAP 11/70</strain>
    </source>
</reference>
<feature type="chain" id="PRO_5032326784" evidence="8">
    <location>
        <begin position="25"/>
        <end position="597"/>
    </location>
</feature>
<feature type="transmembrane region" description="Helical" evidence="7">
    <location>
        <begin position="377"/>
        <end position="397"/>
    </location>
</feature>
<dbReference type="GO" id="GO:0022857">
    <property type="term" value="F:transmembrane transporter activity"/>
    <property type="evidence" value="ECO:0007669"/>
    <property type="project" value="InterPro"/>
</dbReference>
<keyword evidence="3 7" id="KW-0812">Transmembrane</keyword>
<feature type="transmembrane region" description="Helical" evidence="7">
    <location>
        <begin position="344"/>
        <end position="365"/>
    </location>
</feature>
<evidence type="ECO:0000256" key="6">
    <source>
        <dbReference type="SAM" id="MobiDB-lite"/>
    </source>
</evidence>
<keyword evidence="4 7" id="KW-1133">Transmembrane helix</keyword>
<keyword evidence="5 7" id="KW-0472">Membrane</keyword>
<dbReference type="GO" id="GO:0016020">
    <property type="term" value="C:membrane"/>
    <property type="evidence" value="ECO:0007669"/>
    <property type="project" value="UniProtKB-SubCell"/>
</dbReference>
<comment type="subcellular location">
    <subcellularLocation>
        <location evidence="1">Membrane</location>
        <topology evidence="1">Multi-pass membrane protein</topology>
    </subcellularLocation>
</comment>